<evidence type="ECO:0000313" key="2">
    <source>
        <dbReference type="EMBL" id="MCF6138878.1"/>
    </source>
</evidence>
<dbReference type="SUPFAM" id="SSF56235">
    <property type="entry name" value="N-terminal nucleophile aminohydrolases (Ntn hydrolases)"/>
    <property type="match status" value="1"/>
</dbReference>
<feature type="domain" description="Putative peptidoglycan binding" evidence="1">
    <location>
        <begin position="217"/>
        <end position="289"/>
    </location>
</feature>
<evidence type="ECO:0000259" key="1">
    <source>
        <dbReference type="Pfam" id="PF08823"/>
    </source>
</evidence>
<keyword evidence="3" id="KW-1185">Reference proteome</keyword>
<dbReference type="InterPro" id="IPR014927">
    <property type="entry name" value="PG-bd_2"/>
</dbReference>
<accession>A0ABS9H512</accession>
<dbReference type="Gene3D" id="3.60.20.10">
    <property type="entry name" value="Glutamine Phosphoribosylpyrophosphate, subunit 1, domain 1"/>
    <property type="match status" value="1"/>
</dbReference>
<dbReference type="Proteomes" id="UP001649381">
    <property type="component" value="Unassembled WGS sequence"/>
</dbReference>
<dbReference type="PANTHER" id="PTHR39328:SF1">
    <property type="entry name" value="BLL2871 PROTEIN"/>
    <property type="match status" value="1"/>
</dbReference>
<dbReference type="InterPro" id="IPR010430">
    <property type="entry name" value="DUF1028"/>
</dbReference>
<dbReference type="RefSeq" id="WP_236337195.1">
    <property type="nucleotide sequence ID" value="NZ_JAKIJS010000001.1"/>
</dbReference>
<sequence length="292" mass="32225">MYTGKIPKDLVATFSIVGYDPETEEIGIAVQSKFIGVGSVVPWAKAGVGAVATQSFANTSYGPKGLEHMASGKSAEETMRLLTEKDRERELRQVGIVDAKGNAATFTGSECYDWAGGLTGKNFAAQGNILVNQDTVTQMGSTFETTDGTLAERLLTALNAGQQAGGDSRGKQSAALLIVKEKGGYGGFNDRAIDLRVDDHHEPIMELIRLHELHQLYFSRSKEQNVVKIDGEIFSELTFQLERLGFVERSDEHSEEAVLDALRVLIHQENFEEREQKRGYIDLEILEFLKKH</sequence>
<protein>
    <submittedName>
        <fullName evidence="2">DUF1028 domain-containing protein</fullName>
    </submittedName>
</protein>
<proteinExistence type="predicted"/>
<reference evidence="2 3" key="1">
    <citation type="submission" date="2022-01" db="EMBL/GenBank/DDBJ databases">
        <title>Alkalihalobacillus sp. EGI L200015, a novel bacterium isolated from a salt lake sediment.</title>
        <authorList>
            <person name="Gao L."/>
            <person name="Fang B.-Z."/>
            <person name="Li W.-J."/>
        </authorList>
    </citation>
    <scope>NUCLEOTIDE SEQUENCE [LARGE SCALE GENOMIC DNA]</scope>
    <source>
        <strain evidence="2 3">KCTC 12718</strain>
    </source>
</reference>
<name>A0ABS9H512_9BACL</name>
<gene>
    <name evidence="2" type="ORF">L2716_14160</name>
</gene>
<dbReference type="Pfam" id="PF06267">
    <property type="entry name" value="DUF1028"/>
    <property type="match status" value="1"/>
</dbReference>
<dbReference type="Pfam" id="PF08823">
    <property type="entry name" value="PG_binding_2"/>
    <property type="match status" value="1"/>
</dbReference>
<dbReference type="InterPro" id="IPR029055">
    <property type="entry name" value="Ntn_hydrolases_N"/>
</dbReference>
<dbReference type="EMBL" id="JAKIJS010000001">
    <property type="protein sequence ID" value="MCF6138878.1"/>
    <property type="molecule type" value="Genomic_DNA"/>
</dbReference>
<organism evidence="2 3">
    <name type="scientific">Pseudalkalibacillus berkeleyi</name>
    <dbReference type="NCBI Taxonomy" id="1069813"/>
    <lineage>
        <taxon>Bacteria</taxon>
        <taxon>Bacillati</taxon>
        <taxon>Bacillota</taxon>
        <taxon>Bacilli</taxon>
        <taxon>Bacillales</taxon>
        <taxon>Fictibacillaceae</taxon>
        <taxon>Pseudalkalibacillus</taxon>
    </lineage>
</organism>
<evidence type="ECO:0000313" key="3">
    <source>
        <dbReference type="Proteomes" id="UP001649381"/>
    </source>
</evidence>
<dbReference type="PANTHER" id="PTHR39328">
    <property type="entry name" value="BLL2871 PROTEIN"/>
    <property type="match status" value="1"/>
</dbReference>
<comment type="caution">
    <text evidence="2">The sequence shown here is derived from an EMBL/GenBank/DDBJ whole genome shotgun (WGS) entry which is preliminary data.</text>
</comment>